<dbReference type="Proteomes" id="UP000198393">
    <property type="component" value="Unassembled WGS sequence"/>
</dbReference>
<evidence type="ECO:0000313" key="3">
    <source>
        <dbReference type="Proteomes" id="UP000198393"/>
    </source>
</evidence>
<dbReference type="GO" id="GO:0006259">
    <property type="term" value="P:DNA metabolic process"/>
    <property type="evidence" value="ECO:0007669"/>
    <property type="project" value="UniProtKB-ARBA"/>
</dbReference>
<dbReference type="GO" id="GO:0005829">
    <property type="term" value="C:cytosol"/>
    <property type="evidence" value="ECO:0007669"/>
    <property type="project" value="TreeGrafter"/>
</dbReference>
<dbReference type="RefSeq" id="WP_089355777.1">
    <property type="nucleotide sequence ID" value="NZ_FZPD01000002.1"/>
</dbReference>
<dbReference type="GO" id="GO:0008408">
    <property type="term" value="F:3'-5' exonuclease activity"/>
    <property type="evidence" value="ECO:0007669"/>
    <property type="project" value="TreeGrafter"/>
</dbReference>
<name>A0A239GV81_EKHLU</name>
<dbReference type="GO" id="GO:0003676">
    <property type="term" value="F:nucleic acid binding"/>
    <property type="evidence" value="ECO:0007669"/>
    <property type="project" value="InterPro"/>
</dbReference>
<dbReference type="InterPro" id="IPR013520">
    <property type="entry name" value="Ribonucl_H"/>
</dbReference>
<dbReference type="Pfam" id="PF00929">
    <property type="entry name" value="RNase_T"/>
    <property type="match status" value="1"/>
</dbReference>
<dbReference type="OrthoDB" id="9803913at2"/>
<evidence type="ECO:0000259" key="1">
    <source>
        <dbReference type="SMART" id="SM00479"/>
    </source>
</evidence>
<dbReference type="SMART" id="SM00479">
    <property type="entry name" value="EXOIII"/>
    <property type="match status" value="1"/>
</dbReference>
<dbReference type="PANTHER" id="PTHR30231:SF42">
    <property type="entry name" value="EXONUCLEASE"/>
    <property type="match status" value="1"/>
</dbReference>
<dbReference type="InterPro" id="IPR036397">
    <property type="entry name" value="RNaseH_sf"/>
</dbReference>
<evidence type="ECO:0000313" key="2">
    <source>
        <dbReference type="EMBL" id="SNS72708.1"/>
    </source>
</evidence>
<dbReference type="InterPro" id="IPR012337">
    <property type="entry name" value="RNaseH-like_sf"/>
</dbReference>
<dbReference type="AlphaFoldDB" id="A0A239GV81"/>
<dbReference type="SUPFAM" id="SSF53098">
    <property type="entry name" value="Ribonuclease H-like"/>
    <property type="match status" value="1"/>
</dbReference>
<gene>
    <name evidence="2" type="ORF">SAMN05421640_1009</name>
</gene>
<keyword evidence="3" id="KW-1185">Reference proteome</keyword>
<dbReference type="EMBL" id="FZPD01000002">
    <property type="protein sequence ID" value="SNS72708.1"/>
    <property type="molecule type" value="Genomic_DNA"/>
</dbReference>
<sequence>MPLESYSALDFETATWNPASVCQVGIVRMENGEIVEKVNRLIQPPKNEYFYKNIEVHGIKPEDTADAPLFEEVWFDFRHLIEDQVVVAHNANFDVNCLRNSLAYYDIVQPDFEVRCTRVIYRRGLAYLSKKYKIQLNHHDAYSDAHACAQLYLMHLRRQALPKTGTLF</sequence>
<dbReference type="Gene3D" id="3.30.420.10">
    <property type="entry name" value="Ribonuclease H-like superfamily/Ribonuclease H"/>
    <property type="match status" value="1"/>
</dbReference>
<organism evidence="2 3">
    <name type="scientific">Ekhidna lutea</name>
    <dbReference type="NCBI Taxonomy" id="447679"/>
    <lineage>
        <taxon>Bacteria</taxon>
        <taxon>Pseudomonadati</taxon>
        <taxon>Bacteroidota</taxon>
        <taxon>Cytophagia</taxon>
        <taxon>Cytophagales</taxon>
        <taxon>Reichenbachiellaceae</taxon>
        <taxon>Ekhidna</taxon>
    </lineage>
</organism>
<proteinExistence type="predicted"/>
<accession>A0A239GV81</accession>
<protein>
    <submittedName>
        <fullName evidence="2">DNA polymerase-3 subunit epsilon</fullName>
    </submittedName>
</protein>
<feature type="domain" description="Exonuclease" evidence="1">
    <location>
        <begin position="5"/>
        <end position="161"/>
    </location>
</feature>
<dbReference type="PANTHER" id="PTHR30231">
    <property type="entry name" value="DNA POLYMERASE III SUBUNIT EPSILON"/>
    <property type="match status" value="1"/>
</dbReference>
<reference evidence="2 3" key="1">
    <citation type="submission" date="2017-06" db="EMBL/GenBank/DDBJ databases">
        <authorList>
            <person name="Kim H.J."/>
            <person name="Triplett B.A."/>
        </authorList>
    </citation>
    <scope>NUCLEOTIDE SEQUENCE [LARGE SCALE GENOMIC DNA]</scope>
    <source>
        <strain evidence="2 3">DSM 19307</strain>
    </source>
</reference>